<dbReference type="Proteomes" id="UP000449547">
    <property type="component" value="Unassembled WGS sequence"/>
</dbReference>
<evidence type="ECO:0000313" key="2">
    <source>
        <dbReference type="Proteomes" id="UP000449547"/>
    </source>
</evidence>
<keyword evidence="2" id="KW-1185">Reference proteome</keyword>
<accession>A0A642UTR7</accession>
<comment type="caution">
    <text evidence="1">The sequence shown here is derived from an EMBL/GenBank/DDBJ whole genome shotgun (WGS) entry which is preliminary data.</text>
</comment>
<dbReference type="OMA" id="HPRYYIT"/>
<gene>
    <name evidence="1" type="ORF">DIURU_002662</name>
</gene>
<dbReference type="AlphaFoldDB" id="A0A642UTR7"/>
<sequence>MNVLCHTPLAVRNPLLRTVGGVRWVSSPPRKSYFGDCTPIQYWWHQKVPQQVKYFAGLAGVAWTIANVHYDYLVSFVPPASVGGYFGYKWWHRKVYHENLAIVDKPEMPRVKLAQYDESSVTNVLRGIENEFDYYKVQSMELLTRQVTEYVAKNPDSTIGSMFLRQGQFNVNFGDMETFVFVNAPVPDQAYATREFIKYTVPFYSTKTLETRARVGVVEVYLLETNRSRLFVEYNVAVDVRPYKWGNSPHNWLPLPEGVEESEELQLREDESEEAEEEFI</sequence>
<protein>
    <submittedName>
        <fullName evidence="1">Uncharacterized protein</fullName>
    </submittedName>
</protein>
<name>A0A642UTR7_DIURU</name>
<dbReference type="OrthoDB" id="4025944at2759"/>
<evidence type="ECO:0000313" key="1">
    <source>
        <dbReference type="EMBL" id="KAA8902766.1"/>
    </source>
</evidence>
<dbReference type="VEuPathDB" id="FungiDB:DIURU_002662"/>
<proteinExistence type="predicted"/>
<reference evidence="1 2" key="1">
    <citation type="submission" date="2019-07" db="EMBL/GenBank/DDBJ databases">
        <title>Genome assembly of two rare yeast pathogens: Diutina rugosa and Trichomonascus ciferrii.</title>
        <authorList>
            <person name="Mixao V."/>
            <person name="Saus E."/>
            <person name="Hansen A."/>
            <person name="Lass-Flor C."/>
            <person name="Gabaldon T."/>
        </authorList>
    </citation>
    <scope>NUCLEOTIDE SEQUENCE [LARGE SCALE GENOMIC DNA]</scope>
    <source>
        <strain evidence="1 2">CBS 613</strain>
    </source>
</reference>
<dbReference type="GeneID" id="54781313"/>
<organism evidence="1 2">
    <name type="scientific">Diutina rugosa</name>
    <name type="common">Yeast</name>
    <name type="synonym">Candida rugosa</name>
    <dbReference type="NCBI Taxonomy" id="5481"/>
    <lineage>
        <taxon>Eukaryota</taxon>
        <taxon>Fungi</taxon>
        <taxon>Dikarya</taxon>
        <taxon>Ascomycota</taxon>
        <taxon>Saccharomycotina</taxon>
        <taxon>Pichiomycetes</taxon>
        <taxon>Debaryomycetaceae</taxon>
        <taxon>Diutina</taxon>
    </lineage>
</organism>
<dbReference type="RefSeq" id="XP_034012514.1">
    <property type="nucleotide sequence ID" value="XM_034155338.1"/>
</dbReference>
<dbReference type="EMBL" id="SWFT01000082">
    <property type="protein sequence ID" value="KAA8902766.1"/>
    <property type="molecule type" value="Genomic_DNA"/>
</dbReference>